<dbReference type="AlphaFoldDB" id="A0A9P9Z655"/>
<name>A0A9P9Z655_9POAL</name>
<organism evidence="2 3">
    <name type="scientific">Rhynchospora breviuscula</name>
    <dbReference type="NCBI Taxonomy" id="2022672"/>
    <lineage>
        <taxon>Eukaryota</taxon>
        <taxon>Viridiplantae</taxon>
        <taxon>Streptophyta</taxon>
        <taxon>Embryophyta</taxon>
        <taxon>Tracheophyta</taxon>
        <taxon>Spermatophyta</taxon>
        <taxon>Magnoliopsida</taxon>
        <taxon>Liliopsida</taxon>
        <taxon>Poales</taxon>
        <taxon>Cyperaceae</taxon>
        <taxon>Cyperoideae</taxon>
        <taxon>Rhynchosporeae</taxon>
        <taxon>Rhynchospora</taxon>
    </lineage>
</organism>
<dbReference type="PANTHER" id="PTHR40111">
    <property type="entry name" value="CEPHALOSPORIN-C DEACETYLASE"/>
    <property type="match status" value="1"/>
</dbReference>
<comment type="caution">
    <text evidence="2">The sequence shown here is derived from an EMBL/GenBank/DDBJ whole genome shotgun (WGS) entry which is preliminary data.</text>
</comment>
<dbReference type="InterPro" id="IPR039069">
    <property type="entry name" value="CE7"/>
</dbReference>
<evidence type="ECO:0000313" key="2">
    <source>
        <dbReference type="EMBL" id="KAJ1683078.1"/>
    </source>
</evidence>
<keyword evidence="3" id="KW-1185">Reference proteome</keyword>
<gene>
    <name evidence="2" type="ORF">LUZ63_021694</name>
</gene>
<reference evidence="2" key="1">
    <citation type="journal article" date="2022" name="Cell">
        <title>Repeat-based holocentromeres influence genome architecture and karyotype evolution.</title>
        <authorList>
            <person name="Hofstatter P.G."/>
            <person name="Thangavel G."/>
            <person name="Lux T."/>
            <person name="Neumann P."/>
            <person name="Vondrak T."/>
            <person name="Novak P."/>
            <person name="Zhang M."/>
            <person name="Costa L."/>
            <person name="Castellani M."/>
            <person name="Scott A."/>
            <person name="Toegelov H."/>
            <person name="Fuchs J."/>
            <person name="Mata-Sucre Y."/>
            <person name="Dias Y."/>
            <person name="Vanzela A.L.L."/>
            <person name="Huettel B."/>
            <person name="Almeida C.C.S."/>
            <person name="Simkova H."/>
            <person name="Souza G."/>
            <person name="Pedrosa-Harand A."/>
            <person name="Macas J."/>
            <person name="Mayer K.F.X."/>
            <person name="Houben A."/>
            <person name="Marques A."/>
        </authorList>
    </citation>
    <scope>NUCLEOTIDE SEQUENCE</scope>
    <source>
        <strain evidence="2">RhyBre1mFocal</strain>
    </source>
</reference>
<dbReference type="Pfam" id="PF05448">
    <property type="entry name" value="AXE1"/>
    <property type="match status" value="1"/>
</dbReference>
<dbReference type="EMBL" id="JAMQYH010000377">
    <property type="protein sequence ID" value="KAJ1683078.1"/>
    <property type="molecule type" value="Genomic_DNA"/>
</dbReference>
<dbReference type="PANTHER" id="PTHR40111:SF1">
    <property type="entry name" value="CEPHALOSPORIN-C DEACETYLASE"/>
    <property type="match status" value="1"/>
</dbReference>
<dbReference type="GO" id="GO:0005976">
    <property type="term" value="P:polysaccharide metabolic process"/>
    <property type="evidence" value="ECO:0007669"/>
    <property type="project" value="TreeGrafter"/>
</dbReference>
<feature type="domain" description="Acetyl xylan esterase" evidence="1">
    <location>
        <begin position="1"/>
        <end position="317"/>
    </location>
</feature>
<dbReference type="InterPro" id="IPR008391">
    <property type="entry name" value="AXE1_dom"/>
</dbReference>
<dbReference type="Proteomes" id="UP001151287">
    <property type="component" value="Unassembled WGS sequence"/>
</dbReference>
<dbReference type="OrthoDB" id="10519614at2759"/>
<protein>
    <recommendedName>
        <fullName evidence="1">Acetyl xylan esterase domain-containing protein</fullName>
    </recommendedName>
</protein>
<dbReference type="SUPFAM" id="SSF53474">
    <property type="entry name" value="alpha/beta-Hydrolases"/>
    <property type="match status" value="1"/>
</dbReference>
<sequence length="320" mass="34441">MPHTDLPLAELRDCRGDVTEPDDFDPFWEQSLDQARQLAGEVTTAAAATPLTSLTVDDVTFGGFGGEPVRAWVIRSSDRPAPTVVEFVGYGGGRGNPAEHLRWASAGFTHVVMDVRGQGSAWGSGGDTPDPHGSAAAFPGFMTRGIEDPATYYYRRLIVDAVRLLDQLGTLPGVDPDRIAVTGVSQGGGIALAAAALSPTVRAVLPDVPFLCHFRRSVELATTTPYNEVARYLAVHRDRTDAVFRTLSYVDAVSFARRITVPALFSVGLMDDVVLPSTVFAAFNALAATDRRIEVYGFNGHDGGGVAHWQIQVDWLTERI</sequence>
<dbReference type="Gene3D" id="3.40.50.1820">
    <property type="entry name" value="alpha/beta hydrolase"/>
    <property type="match status" value="1"/>
</dbReference>
<dbReference type="InterPro" id="IPR029058">
    <property type="entry name" value="AB_hydrolase_fold"/>
</dbReference>
<evidence type="ECO:0000259" key="1">
    <source>
        <dbReference type="Pfam" id="PF05448"/>
    </source>
</evidence>
<accession>A0A9P9Z655</accession>
<dbReference type="GO" id="GO:0052689">
    <property type="term" value="F:carboxylic ester hydrolase activity"/>
    <property type="evidence" value="ECO:0007669"/>
    <property type="project" value="TreeGrafter"/>
</dbReference>
<evidence type="ECO:0000313" key="3">
    <source>
        <dbReference type="Proteomes" id="UP001151287"/>
    </source>
</evidence>
<proteinExistence type="predicted"/>